<accession>A0A2R5FW85</accession>
<name>A0A2R5FW85_NOSCO</name>
<dbReference type="AlphaFoldDB" id="A0A2R5FW85"/>
<keyword evidence="1" id="KW-0808">Transferase</keyword>
<evidence type="ECO:0000313" key="1">
    <source>
        <dbReference type="EMBL" id="GBG22980.1"/>
    </source>
</evidence>
<dbReference type="GO" id="GO:0008168">
    <property type="term" value="F:methyltransferase activity"/>
    <property type="evidence" value="ECO:0007669"/>
    <property type="project" value="UniProtKB-KW"/>
</dbReference>
<organism evidence="1 2">
    <name type="scientific">Nostoc commune NIES-4072</name>
    <dbReference type="NCBI Taxonomy" id="2005467"/>
    <lineage>
        <taxon>Bacteria</taxon>
        <taxon>Bacillati</taxon>
        <taxon>Cyanobacteriota</taxon>
        <taxon>Cyanophyceae</taxon>
        <taxon>Nostocales</taxon>
        <taxon>Nostocaceae</taxon>
        <taxon>Nostoc</taxon>
    </lineage>
</organism>
<keyword evidence="1" id="KW-0489">Methyltransferase</keyword>
<gene>
    <name evidence="1" type="ORF">NIES4072_66920</name>
</gene>
<sequence length="48" mass="5530">MTKSVIVELYAIPEKFLENDLKASQFHSQGCLYPYLIKDNQWGLVPTT</sequence>
<dbReference type="EMBL" id="BDUD01000002">
    <property type="protein sequence ID" value="GBG22980.1"/>
    <property type="molecule type" value="Genomic_DNA"/>
</dbReference>
<protein>
    <submittedName>
        <fullName evidence="1">C-5 cytosine-specific DNA methylase</fullName>
    </submittedName>
</protein>
<comment type="caution">
    <text evidence="1">The sequence shown here is derived from an EMBL/GenBank/DDBJ whole genome shotgun (WGS) entry which is preliminary data.</text>
</comment>
<keyword evidence="2" id="KW-1185">Reference proteome</keyword>
<evidence type="ECO:0000313" key="2">
    <source>
        <dbReference type="Proteomes" id="UP000245124"/>
    </source>
</evidence>
<proteinExistence type="predicted"/>
<dbReference type="Proteomes" id="UP000245124">
    <property type="component" value="Unassembled WGS sequence"/>
</dbReference>
<dbReference type="GO" id="GO:0032259">
    <property type="term" value="P:methylation"/>
    <property type="evidence" value="ECO:0007669"/>
    <property type="project" value="UniProtKB-KW"/>
</dbReference>
<reference evidence="1 2" key="1">
    <citation type="submission" date="2017-06" db="EMBL/GenBank/DDBJ databases">
        <title>Genome sequencing of cyanobaciteial culture collection at National Institute for Environmental Studies (NIES).</title>
        <authorList>
            <person name="Hirose Y."/>
            <person name="Shimura Y."/>
            <person name="Fujisawa T."/>
            <person name="Nakamura Y."/>
            <person name="Kawachi M."/>
        </authorList>
    </citation>
    <scope>NUCLEOTIDE SEQUENCE [LARGE SCALE GENOMIC DNA]</scope>
    <source>
        <strain evidence="1 2">NIES-4072</strain>
    </source>
</reference>